<evidence type="ECO:0000313" key="1">
    <source>
        <dbReference type="EMBL" id="RNA28586.1"/>
    </source>
</evidence>
<dbReference type="EMBL" id="REGN01002362">
    <property type="protein sequence ID" value="RNA28586.1"/>
    <property type="molecule type" value="Genomic_DNA"/>
</dbReference>
<dbReference type="Proteomes" id="UP000276133">
    <property type="component" value="Unassembled WGS sequence"/>
</dbReference>
<sequence>MHDYLDVLIESSRGPESITRLCQVSNEFCQLSLIEIMFVGGLVIYHQFRHYLTYLEDNNFEIIKIEYYFIFPCVNLIKINSIELNTMGELLVNRIGRLLIDRNLISHYINQYNYVLGPNDNKLLNNNNNNINEYIKSAYLKQSILYRVIALTAYKTR</sequence>
<evidence type="ECO:0000313" key="2">
    <source>
        <dbReference type="Proteomes" id="UP000276133"/>
    </source>
</evidence>
<comment type="caution">
    <text evidence="1">The sequence shown here is derived from an EMBL/GenBank/DDBJ whole genome shotgun (WGS) entry which is preliminary data.</text>
</comment>
<reference evidence="1 2" key="1">
    <citation type="journal article" date="2018" name="Sci. Rep.">
        <title>Genomic signatures of local adaptation to the degree of environmental predictability in rotifers.</title>
        <authorList>
            <person name="Franch-Gras L."/>
            <person name="Hahn C."/>
            <person name="Garcia-Roger E.M."/>
            <person name="Carmona M.J."/>
            <person name="Serra M."/>
            <person name="Gomez A."/>
        </authorList>
    </citation>
    <scope>NUCLEOTIDE SEQUENCE [LARGE SCALE GENOMIC DNA]</scope>
    <source>
        <strain evidence="1">HYR1</strain>
    </source>
</reference>
<name>A0A3M7RYJ1_BRAPC</name>
<keyword evidence="2" id="KW-1185">Reference proteome</keyword>
<gene>
    <name evidence="1" type="ORF">BpHYR1_027486</name>
</gene>
<organism evidence="1 2">
    <name type="scientific">Brachionus plicatilis</name>
    <name type="common">Marine rotifer</name>
    <name type="synonym">Brachionus muelleri</name>
    <dbReference type="NCBI Taxonomy" id="10195"/>
    <lineage>
        <taxon>Eukaryota</taxon>
        <taxon>Metazoa</taxon>
        <taxon>Spiralia</taxon>
        <taxon>Gnathifera</taxon>
        <taxon>Rotifera</taxon>
        <taxon>Eurotatoria</taxon>
        <taxon>Monogononta</taxon>
        <taxon>Pseudotrocha</taxon>
        <taxon>Ploima</taxon>
        <taxon>Brachionidae</taxon>
        <taxon>Brachionus</taxon>
    </lineage>
</organism>
<dbReference type="AlphaFoldDB" id="A0A3M7RYJ1"/>
<accession>A0A3M7RYJ1</accession>
<proteinExistence type="predicted"/>
<protein>
    <submittedName>
        <fullName evidence="1">Uncharacterized protein</fullName>
    </submittedName>
</protein>